<dbReference type="RefSeq" id="WP_220206429.1">
    <property type="nucleotide sequence ID" value="NZ_BNJK01000001.1"/>
</dbReference>
<gene>
    <name evidence="1" type="ORF">KSF_058140</name>
</gene>
<dbReference type="EMBL" id="BNJK01000001">
    <property type="protein sequence ID" value="GHO95766.1"/>
    <property type="molecule type" value="Genomic_DNA"/>
</dbReference>
<sequence length="104" mass="11910">MTIANLFVANYSSSQALVDVEGMAQQGIHAIFRARSVAKTPRILNQIERRERAILLLMDGKRTLQDVARLTRRHELEIAWILVHLLERGYIEFLGAEEDINNIP</sequence>
<proteinExistence type="predicted"/>
<accession>A0A8J3IV04</accession>
<keyword evidence="2" id="KW-1185">Reference proteome</keyword>
<dbReference type="Proteomes" id="UP000597444">
    <property type="component" value="Unassembled WGS sequence"/>
</dbReference>
<evidence type="ECO:0000313" key="1">
    <source>
        <dbReference type="EMBL" id="GHO95766.1"/>
    </source>
</evidence>
<comment type="caution">
    <text evidence="1">The sequence shown here is derived from an EMBL/GenBank/DDBJ whole genome shotgun (WGS) entry which is preliminary data.</text>
</comment>
<protein>
    <submittedName>
        <fullName evidence="1">Uncharacterized protein</fullName>
    </submittedName>
</protein>
<name>A0A8J3IV04_9CHLR</name>
<dbReference type="AlphaFoldDB" id="A0A8J3IV04"/>
<organism evidence="1 2">
    <name type="scientific">Reticulibacter mediterranei</name>
    <dbReference type="NCBI Taxonomy" id="2778369"/>
    <lineage>
        <taxon>Bacteria</taxon>
        <taxon>Bacillati</taxon>
        <taxon>Chloroflexota</taxon>
        <taxon>Ktedonobacteria</taxon>
        <taxon>Ktedonobacterales</taxon>
        <taxon>Reticulibacteraceae</taxon>
        <taxon>Reticulibacter</taxon>
    </lineage>
</organism>
<evidence type="ECO:0000313" key="2">
    <source>
        <dbReference type="Proteomes" id="UP000597444"/>
    </source>
</evidence>
<reference evidence="1" key="1">
    <citation type="submission" date="2020-10" db="EMBL/GenBank/DDBJ databases">
        <title>Taxonomic study of unclassified bacteria belonging to the class Ktedonobacteria.</title>
        <authorList>
            <person name="Yabe S."/>
            <person name="Wang C.M."/>
            <person name="Zheng Y."/>
            <person name="Sakai Y."/>
            <person name="Cavaletti L."/>
            <person name="Monciardini P."/>
            <person name="Donadio S."/>
        </authorList>
    </citation>
    <scope>NUCLEOTIDE SEQUENCE</scope>
    <source>
        <strain evidence="1">ID150040</strain>
    </source>
</reference>